<dbReference type="EMBL" id="CP029608">
    <property type="protein sequence ID" value="AXI62976.1"/>
    <property type="molecule type" value="Genomic_DNA"/>
</dbReference>
<gene>
    <name evidence="1" type="ORF">DLD99_21700</name>
</gene>
<name>A0A345RUL0_9PSED</name>
<proteinExistence type="predicted"/>
<evidence type="ECO:0000313" key="2">
    <source>
        <dbReference type="Proteomes" id="UP000253720"/>
    </source>
</evidence>
<dbReference type="Proteomes" id="UP000253720">
    <property type="component" value="Chromosome"/>
</dbReference>
<evidence type="ECO:0008006" key="3">
    <source>
        <dbReference type="Google" id="ProtNLM"/>
    </source>
</evidence>
<protein>
    <recommendedName>
        <fullName evidence="3">DUF3298 domain-containing protein</fullName>
    </recommendedName>
</protein>
<organism evidence="1 2">
    <name type="scientific">Pseudomonas kribbensis</name>
    <dbReference type="NCBI Taxonomy" id="1628086"/>
    <lineage>
        <taxon>Bacteria</taxon>
        <taxon>Pseudomonadati</taxon>
        <taxon>Pseudomonadota</taxon>
        <taxon>Gammaproteobacteria</taxon>
        <taxon>Pseudomonadales</taxon>
        <taxon>Pseudomonadaceae</taxon>
        <taxon>Pseudomonas</taxon>
    </lineage>
</organism>
<reference evidence="1 2" key="1">
    <citation type="submission" date="2018-05" db="EMBL/GenBank/DDBJ databases">
        <title>Complete genome sequence of Pseudomonas kribbensis 46-2(T).</title>
        <authorList>
            <person name="Jeong H."/>
            <person name="Lee S.-G."/>
            <person name="Rha E."/>
            <person name="Kim H."/>
        </authorList>
    </citation>
    <scope>NUCLEOTIDE SEQUENCE [LARGE SCALE GENOMIC DNA]</scope>
    <source>
        <strain evidence="1 2">46-2</strain>
    </source>
</reference>
<dbReference type="AlphaFoldDB" id="A0A345RUL0"/>
<evidence type="ECO:0000313" key="1">
    <source>
        <dbReference type="EMBL" id="AXI62976.1"/>
    </source>
</evidence>
<accession>A0A345RUL0</accession>
<keyword evidence="2" id="KW-1185">Reference proteome</keyword>
<dbReference type="KEGG" id="pke:DLD99_21700"/>
<sequence length="384" mass="43233">MFHGLLRLSGILVLAVFFHPLAWAENATQVYTGTLGKTAIVLEVNTRTGEGRYFYQKYRKDLELEGSRDGDTLELSEGSMMDGDSRPTLRLQAIGSNWSGEWSNPAGKTLKVELQPAMIPQAPVDSLPYIVSLRETAPYEYLRLQGMKLQKGKTETFMGYTLQWWSEPKSQASLFEVVSGYSPQVRQRINQQLMGRLWGEVIAYFGCSGDYSQSSQPLWMTPSVMSVRISTDYYCGGAYPDQSNDALNFDATTGQTLTLEDVLWVGQGQPLHYEQRDDFNAGSPGSSDAWSKYRTTELAPWLVAQLLKLYPRQMTVTAEGDNDCHYDESDPWQFMGWYFTEHGIKFDPSYPHVAAVCGFVDWSVLPYSVVKQHPGALKLQLPQG</sequence>